<evidence type="ECO:0000256" key="7">
    <source>
        <dbReference type="SAM" id="Phobius"/>
    </source>
</evidence>
<feature type="compositionally biased region" description="Acidic residues" evidence="6">
    <location>
        <begin position="40"/>
        <end position="49"/>
    </location>
</feature>
<feature type="compositionally biased region" description="Low complexity" evidence="6">
    <location>
        <begin position="55"/>
        <end position="70"/>
    </location>
</feature>
<dbReference type="GO" id="GO:0005886">
    <property type="term" value="C:plasma membrane"/>
    <property type="evidence" value="ECO:0007669"/>
    <property type="project" value="UniProtKB-SubCell"/>
</dbReference>
<dbReference type="PANTHER" id="PTHR35007:SF3">
    <property type="entry name" value="POSSIBLE CONSERVED ALANINE RICH MEMBRANE PROTEIN"/>
    <property type="match status" value="1"/>
</dbReference>
<evidence type="ECO:0000256" key="5">
    <source>
        <dbReference type="ARBA" id="ARBA00023136"/>
    </source>
</evidence>
<dbReference type="RefSeq" id="WP_170206729.1">
    <property type="nucleotide sequence ID" value="NZ_CAJTBP010000001.1"/>
</dbReference>
<evidence type="ECO:0000256" key="4">
    <source>
        <dbReference type="ARBA" id="ARBA00022989"/>
    </source>
</evidence>
<dbReference type="Proteomes" id="UP000318336">
    <property type="component" value="Unassembled WGS sequence"/>
</dbReference>
<evidence type="ECO:0000256" key="1">
    <source>
        <dbReference type="ARBA" id="ARBA00004651"/>
    </source>
</evidence>
<keyword evidence="3 7" id="KW-0812">Transmembrane</keyword>
<name>A0A542X7V1_9MICO</name>
<evidence type="ECO:0000256" key="6">
    <source>
        <dbReference type="SAM" id="MobiDB-lite"/>
    </source>
</evidence>
<keyword evidence="4 7" id="KW-1133">Transmembrane helix</keyword>
<dbReference type="InterPro" id="IPR018076">
    <property type="entry name" value="T2SS_GspF_dom"/>
</dbReference>
<feature type="transmembrane region" description="Helical" evidence="7">
    <location>
        <begin position="193"/>
        <end position="214"/>
    </location>
</feature>
<dbReference type="EMBL" id="VFOK01000001">
    <property type="protein sequence ID" value="TQL31890.1"/>
    <property type="molecule type" value="Genomic_DNA"/>
</dbReference>
<dbReference type="Pfam" id="PF00482">
    <property type="entry name" value="T2SSF"/>
    <property type="match status" value="1"/>
</dbReference>
<dbReference type="AlphaFoldDB" id="A0A542X7V1"/>
<proteinExistence type="predicted"/>
<dbReference type="PANTHER" id="PTHR35007">
    <property type="entry name" value="INTEGRAL MEMBRANE PROTEIN-RELATED"/>
    <property type="match status" value="1"/>
</dbReference>
<reference evidence="9 10" key="1">
    <citation type="submission" date="2019-06" db="EMBL/GenBank/DDBJ databases">
        <title>Sequencing the genomes of 1000 actinobacteria strains.</title>
        <authorList>
            <person name="Klenk H.-P."/>
        </authorList>
    </citation>
    <scope>NUCLEOTIDE SEQUENCE [LARGE SCALE GENOMIC DNA]</scope>
    <source>
        <strain evidence="9 10">DSM 24617</strain>
    </source>
</reference>
<comment type="caution">
    <text evidence="9">The sequence shown here is derived from an EMBL/GenBank/DDBJ whole genome shotgun (WGS) entry which is preliminary data.</text>
</comment>
<evidence type="ECO:0000256" key="3">
    <source>
        <dbReference type="ARBA" id="ARBA00022692"/>
    </source>
</evidence>
<keyword evidence="10" id="KW-1185">Reference proteome</keyword>
<keyword evidence="2" id="KW-1003">Cell membrane</keyword>
<accession>A0A542X7V1</accession>
<keyword evidence="5 7" id="KW-0472">Membrane</keyword>
<evidence type="ECO:0000256" key="2">
    <source>
        <dbReference type="ARBA" id="ARBA00022475"/>
    </source>
</evidence>
<evidence type="ECO:0000259" key="8">
    <source>
        <dbReference type="Pfam" id="PF00482"/>
    </source>
</evidence>
<organism evidence="9 10">
    <name type="scientific">Barrientosiimonas humi</name>
    <dbReference type="NCBI Taxonomy" id="999931"/>
    <lineage>
        <taxon>Bacteria</taxon>
        <taxon>Bacillati</taxon>
        <taxon>Actinomycetota</taxon>
        <taxon>Actinomycetes</taxon>
        <taxon>Micrococcales</taxon>
        <taxon>Dermacoccaceae</taxon>
        <taxon>Barrientosiimonas</taxon>
    </lineage>
</organism>
<evidence type="ECO:0000313" key="10">
    <source>
        <dbReference type="Proteomes" id="UP000318336"/>
    </source>
</evidence>
<evidence type="ECO:0000313" key="9">
    <source>
        <dbReference type="EMBL" id="TQL31890.1"/>
    </source>
</evidence>
<sequence length="216" mass="21681">MSALAAVLAGCLVGAVVWLLPTLRRAPGLRAAPLVRAEASVDDEHEDEGSGPGGTESTTGAVAAPASDDQAAVGPQEVADAIDLLALALTSGAAVTSCLDLVAEQCPGRVGAELRQVSAALHWGVEPRAAWASVSPMWAPAGAALVLAETAGAAPAALCREAAARVRSDERHRLETAGAKVAVRLVLPLGLCFLPAFALLTVVPVVVAMASAMLTS</sequence>
<gene>
    <name evidence="9" type="ORF">FB554_0003</name>
</gene>
<feature type="domain" description="Type II secretion system protein GspF" evidence="8">
    <location>
        <begin position="82"/>
        <end position="201"/>
    </location>
</feature>
<comment type="subcellular location">
    <subcellularLocation>
        <location evidence="1">Cell membrane</location>
        <topology evidence="1">Multi-pass membrane protein</topology>
    </subcellularLocation>
</comment>
<feature type="region of interest" description="Disordered" evidence="6">
    <location>
        <begin position="38"/>
        <end position="70"/>
    </location>
</feature>
<protein>
    <submittedName>
        <fullName evidence="9">Type II secretion system (T2SS) protein F</fullName>
    </submittedName>
</protein>